<proteinExistence type="predicted"/>
<keyword evidence="2" id="KW-1185">Reference proteome</keyword>
<gene>
    <name evidence="1" type="ORF">SAMN05421541_10637</name>
</gene>
<dbReference type="RefSeq" id="WP_093614860.1">
    <property type="nucleotide sequence ID" value="NZ_BOMT01000023.1"/>
</dbReference>
<dbReference type="STRING" id="35752.SAMN05421541_10637"/>
<dbReference type="Proteomes" id="UP000199645">
    <property type="component" value="Unassembled WGS sequence"/>
</dbReference>
<protein>
    <submittedName>
        <fullName evidence="1">Uncharacterized protein</fullName>
    </submittedName>
</protein>
<reference evidence="1 2" key="1">
    <citation type="submission" date="2016-10" db="EMBL/GenBank/DDBJ databases">
        <authorList>
            <person name="de Groot N.N."/>
        </authorList>
    </citation>
    <scope>NUCLEOTIDE SEQUENCE [LARGE SCALE GENOMIC DNA]</scope>
    <source>
        <strain evidence="1 2">DSM 43019</strain>
    </source>
</reference>
<evidence type="ECO:0000313" key="1">
    <source>
        <dbReference type="EMBL" id="SFF10146.1"/>
    </source>
</evidence>
<accession>A0A1I2G068</accession>
<dbReference type="AlphaFoldDB" id="A0A1I2G068"/>
<name>A0A1I2G068_9ACTN</name>
<evidence type="ECO:0000313" key="2">
    <source>
        <dbReference type="Proteomes" id="UP000199645"/>
    </source>
</evidence>
<organism evidence="1 2">
    <name type="scientific">Actinoplanes philippinensis</name>
    <dbReference type="NCBI Taxonomy" id="35752"/>
    <lineage>
        <taxon>Bacteria</taxon>
        <taxon>Bacillati</taxon>
        <taxon>Actinomycetota</taxon>
        <taxon>Actinomycetes</taxon>
        <taxon>Micromonosporales</taxon>
        <taxon>Micromonosporaceae</taxon>
        <taxon>Actinoplanes</taxon>
    </lineage>
</organism>
<dbReference type="OrthoDB" id="3540741at2"/>
<sequence>MSFAGRIRPVIDRVYVGARAAGRDRVLAVYARHGLRPGFESSFYFGLLARPMTAEAFAAATTYLGGDMSAELEQGIAVVDSAGTWRLTDRGRDIALGVQLAIGEAAAERWTPGPPLDAMLPGPAALPRLVDLVGRLLEAGHATGGPAFTAMAPVSEPEGASAAVRLTSRLGALRHHRGDAHRAAWQGAGLTLEQLRALPEGPQRRAVEAETDRRDEPLYQVLDDEERIELLAGLGALP</sequence>
<dbReference type="EMBL" id="FONV01000006">
    <property type="protein sequence ID" value="SFF10146.1"/>
    <property type="molecule type" value="Genomic_DNA"/>
</dbReference>